<sequence length="109" mass="12629">MEKCKKKTRMSRKAKILKMKLQNVRDVPSTVRVLTVRLTIHATPLAFGGNQYITQEESRGVGVTALLQHPNTPSYGFIESNNAGNEWDFECHVWHRYYTYVPWIFKISA</sequence>
<evidence type="ECO:0000313" key="1">
    <source>
        <dbReference type="EMBL" id="MPC10823.1"/>
    </source>
</evidence>
<keyword evidence="2" id="KW-1185">Reference proteome</keyword>
<gene>
    <name evidence="1" type="ORF">E2C01_003466</name>
</gene>
<evidence type="ECO:0000313" key="2">
    <source>
        <dbReference type="Proteomes" id="UP000324222"/>
    </source>
</evidence>
<dbReference type="EMBL" id="VSRR010000132">
    <property type="protein sequence ID" value="MPC10823.1"/>
    <property type="molecule type" value="Genomic_DNA"/>
</dbReference>
<name>A0A5B7CTM1_PORTR</name>
<comment type="caution">
    <text evidence="1">The sequence shown here is derived from an EMBL/GenBank/DDBJ whole genome shotgun (WGS) entry which is preliminary data.</text>
</comment>
<organism evidence="1 2">
    <name type="scientific">Portunus trituberculatus</name>
    <name type="common">Swimming crab</name>
    <name type="synonym">Neptunus trituberculatus</name>
    <dbReference type="NCBI Taxonomy" id="210409"/>
    <lineage>
        <taxon>Eukaryota</taxon>
        <taxon>Metazoa</taxon>
        <taxon>Ecdysozoa</taxon>
        <taxon>Arthropoda</taxon>
        <taxon>Crustacea</taxon>
        <taxon>Multicrustacea</taxon>
        <taxon>Malacostraca</taxon>
        <taxon>Eumalacostraca</taxon>
        <taxon>Eucarida</taxon>
        <taxon>Decapoda</taxon>
        <taxon>Pleocyemata</taxon>
        <taxon>Brachyura</taxon>
        <taxon>Eubrachyura</taxon>
        <taxon>Portunoidea</taxon>
        <taxon>Portunidae</taxon>
        <taxon>Portuninae</taxon>
        <taxon>Portunus</taxon>
    </lineage>
</organism>
<accession>A0A5B7CTM1</accession>
<proteinExistence type="predicted"/>
<protein>
    <submittedName>
        <fullName evidence="1">Uncharacterized protein</fullName>
    </submittedName>
</protein>
<reference evidence="1 2" key="1">
    <citation type="submission" date="2019-05" db="EMBL/GenBank/DDBJ databases">
        <title>Another draft genome of Portunus trituberculatus and its Hox gene families provides insights of decapod evolution.</title>
        <authorList>
            <person name="Jeong J.-H."/>
            <person name="Song I."/>
            <person name="Kim S."/>
            <person name="Choi T."/>
            <person name="Kim D."/>
            <person name="Ryu S."/>
            <person name="Kim W."/>
        </authorList>
    </citation>
    <scope>NUCLEOTIDE SEQUENCE [LARGE SCALE GENOMIC DNA]</scope>
    <source>
        <tissue evidence="1">Muscle</tissue>
    </source>
</reference>
<dbReference type="AlphaFoldDB" id="A0A5B7CTM1"/>
<dbReference type="Proteomes" id="UP000324222">
    <property type="component" value="Unassembled WGS sequence"/>
</dbReference>